<protein>
    <submittedName>
        <fullName evidence="1">Lysine-specific demethylase JMJ25</fullName>
    </submittedName>
</protein>
<proteinExistence type="predicted"/>
<organism evidence="1 2">
    <name type="scientific">Camellia lanceoleosa</name>
    <dbReference type="NCBI Taxonomy" id="1840588"/>
    <lineage>
        <taxon>Eukaryota</taxon>
        <taxon>Viridiplantae</taxon>
        <taxon>Streptophyta</taxon>
        <taxon>Embryophyta</taxon>
        <taxon>Tracheophyta</taxon>
        <taxon>Spermatophyta</taxon>
        <taxon>Magnoliopsida</taxon>
        <taxon>eudicotyledons</taxon>
        <taxon>Gunneridae</taxon>
        <taxon>Pentapetalae</taxon>
        <taxon>asterids</taxon>
        <taxon>Ericales</taxon>
        <taxon>Theaceae</taxon>
        <taxon>Camellia</taxon>
    </lineage>
</organism>
<evidence type="ECO:0000313" key="1">
    <source>
        <dbReference type="EMBL" id="KAI8007859.1"/>
    </source>
</evidence>
<reference evidence="1 2" key="1">
    <citation type="journal article" date="2022" name="Plant J.">
        <title>Chromosome-level genome of Camellia lanceoleosa provides a valuable resource for understanding genome evolution and self-incompatibility.</title>
        <authorList>
            <person name="Gong W."/>
            <person name="Xiao S."/>
            <person name="Wang L."/>
            <person name="Liao Z."/>
            <person name="Chang Y."/>
            <person name="Mo W."/>
            <person name="Hu G."/>
            <person name="Li W."/>
            <person name="Zhao G."/>
            <person name="Zhu H."/>
            <person name="Hu X."/>
            <person name="Ji K."/>
            <person name="Xiang X."/>
            <person name="Song Q."/>
            <person name="Yuan D."/>
            <person name="Jin S."/>
            <person name="Zhang L."/>
        </authorList>
    </citation>
    <scope>NUCLEOTIDE SEQUENCE [LARGE SCALE GENOMIC DNA]</scope>
    <source>
        <strain evidence="1">SQ_2022a</strain>
    </source>
</reference>
<gene>
    <name evidence="1" type="ORF">LOK49_LG07G00200</name>
</gene>
<evidence type="ECO:0000313" key="2">
    <source>
        <dbReference type="Proteomes" id="UP001060215"/>
    </source>
</evidence>
<dbReference type="EMBL" id="CM045764">
    <property type="protein sequence ID" value="KAI8007859.1"/>
    <property type="molecule type" value="Genomic_DNA"/>
</dbReference>
<keyword evidence="2" id="KW-1185">Reference proteome</keyword>
<comment type="caution">
    <text evidence="1">The sequence shown here is derived from an EMBL/GenBank/DDBJ whole genome shotgun (WGS) entry which is preliminary data.</text>
</comment>
<dbReference type="Proteomes" id="UP001060215">
    <property type="component" value="Chromosome 7"/>
</dbReference>
<sequence length="1612" mass="177482">MKTAASGGAAAVDMPESQQNPAAAAEMLVEDLFGENAGENPGPNQLSVENYGLFGGVESSVVGDDPVLAWFSEFNVENGGPVLYDGLIRTQFGGNEVSIFGGEGIQGISGRAPDGVASLNPNSEPFQGPSGEIVGTEIGLGGEGGHGQTKILDGGEVQRLFGIPIEGINQFGNPSGSKEIEVIEKKKDGRGRPKGWRKKKEIHEGFGEMSVEVPVGNVEGNEVVKKKDGRGRPKGWRKKKETLEEFEKPSVQFAVVNVGGNEIVNVGANEVVKKKDGRGRPKGWRKKKETLEEFGKPSVQFAVVNVGGNEVVNVGGINVGGNEVVNVGGNEVVKKKDGRGRPKGWRKKKEIHEQFGEMSVEVAVVSVGGSEVVKKKDGRGRPKGSTNRKKIGRGRPKGSKKIIPLGEENEGMGCEFGSGVDGGDGIVKKDGRGWPKGSYSKNEKKLIVEVNGAGDGAEDVLHWVNNEEPIICADVDVGGDENVACDSKSENPILSANGDWGQVAETYIGNDKGEENVTAKRKLGRPKGSTKKKPRVIIVGEVLNCSNKEEQGLVMNKDAGELLVQSSTTQKKCVGRPKGKRIHGIKVAGNAGVSAIVMRKKGRGRPKGSTGKKKILPSEENQAMPWEFGSSIDSGDGIVKKKDRRGRPKGSKNRKKLFVAFTEAGKIVGFRNDCREVDQLSKIETQMATDKEDQSQDDGFAHKNDGGFGDVSHCVKDEDPIISANGDAGTQNNHGGDENVASDSRSEKPILSTNGDLGQVTETSNENDKGEENVTTKRKLRQPKGSMKKLKKPRLIIAGEVLNCSNKEEKDSVTNKDAGDLLAQSTSTQKRRRGRPRKNVDECYKSMNTDEEKSTEGLVNSGLSDANSWRKEQGSLMCHQCLRSDKSRVVFCLNCNRKRYCYECLAKWYPERTKEEIEKACPFCHGNCNCRACLQADVVVKASLKEADENIRLQRSLYLLHKTLPLLRHIQGEQNSELDVEAGIRGIQLTEADIEKSILDEDDRVYCDNCNTSIVNFHRTCPNPDCSYDLCLNCCRELRKGFQPGGNEAESSIHQLLERSHGHGMDMKPKKHAWEGQVTLRENDYQADMYGDFPDWSAKMDGSIPCPPKGRGGCGAGMLALRRIFEVNWVDDLIRSAEDLTINYQSPDIDFSQGCSLCFPVRSAGGDGNDFGVRQASFRKSSHDNFLYCPNADHMEDSEFEHFQMHWMRGEPVIVRNVLAKTSGLTKVKIAPQRQKIIKKLQEKYEAGDLPELHGGTNDVLGTLDKMLPKQSDKVENTGFEYAEKMDISEMDAFLPENLEKLDEEHDKRTLPLLDSIGLGTHTVQNTDGQSVGDLNTMDQINGIYMHALEESRSTFPERHCEGKSDFDIVHPEFQRHSSSLHSGQRDILTNFVNGNSSVVQKCSGRHMDIADRNSLFDAINANTICPATTRSCCAQKHDSEDALVLRDLLNQDYVDSSSNQKYCQPCSLLGNRLISSASTRTNSVPLDDTFQSNNCSEVVQQGSAVWDIFRRQDVPKLIEYLKKHWKEFRHINNRPVTSVVHPIHDQTFYLNEKHKKQLKEEFNIEPWTFEQYLGEAVFIPAGCPHQVRNRQSCIKVALDFVSLTMSKNASG</sequence>
<accession>A0ACC0H3K0</accession>
<name>A0ACC0H3K0_9ERIC</name>